<feature type="domain" description="Tyrosine specific protein phosphatases" evidence="7">
    <location>
        <begin position="579"/>
        <end position="654"/>
    </location>
</feature>
<evidence type="ECO:0000259" key="6">
    <source>
        <dbReference type="PROSITE" id="PS50055"/>
    </source>
</evidence>
<dbReference type="AlphaFoldDB" id="A0ABD3W306"/>
<dbReference type="SMART" id="SM00404">
    <property type="entry name" value="PTPc_motif"/>
    <property type="match status" value="2"/>
</dbReference>
<dbReference type="InterPro" id="IPR000387">
    <property type="entry name" value="Tyr_Pase_dom"/>
</dbReference>
<keyword evidence="4" id="KW-0904">Protein phosphatase</keyword>
<gene>
    <name evidence="8" type="ORF">ACJMK2_040890</name>
</gene>
<dbReference type="PRINTS" id="PR00700">
    <property type="entry name" value="PRTYPHPHTASE"/>
</dbReference>
<sequence length="676" mass="79249">MYCVLLFPRRTRRPEDKIVDTSLGKRRSSSHKKEYAEEVILETSIYAQTMDTNNANQDSEYDESKTVYMNRNDNSKEYYSFTPNKLTDKHTIRVEDLAFFILRRKREPNVYEEEYKNLPDELTKSCEAAILPKNRSKNRYKNIYPYDDTRVQLEVWDTSNESDYINASYVNGFKTYHTYIAAQGPTKGILNDFWRMIWQTKCSRIVMLTNLMEEGKHKCEQYWPDEGSVEYGDIVIRLIQCERFSDFTIRTLSIGKKNGKSNGGKTDTHHIIQFHFTAWPDRGVPRFASSLVHFRQKIRAANIKQQAEGPMIVHCSAGIGRTGTYIALDYLLEQAEEVDYINVVKCLETIRKQRVNLVQTLGQYIFLHEALLEALTCTTLAVSTSEFQETHKKLTEIDKTTRKRMLDDEFEKLPMYVSDPEEDVYENAKNMENRHKNRYSNILPDKNHCPFLNVYVKGRDSYINAVFLPAYKENNIFIITQTPLENTIVDFWRMVYQFEVGSIVMLNTLSEMKEEERYWAEDKKPFEIGPFRISLENKTCDDISTNYTMLLRYNDERRKVRLSRATYWEDGKPVPMSPTAMLKQIDLIEKWQQEAGSKPIIVHCMNGAERSGLFCVIAALLERTKIEQDVAVEQIIKQMRSRRPQIIPNVDQFRFCYDAMLAYLNTFDTYSNFTGL</sequence>
<protein>
    <recommendedName>
        <fullName evidence="2">protein-tyrosine-phosphatase</fullName>
        <ecNumber evidence="2">3.1.3.48</ecNumber>
    </recommendedName>
</protein>
<dbReference type="EMBL" id="JBJQND010000008">
    <property type="protein sequence ID" value="KAL3868051.1"/>
    <property type="molecule type" value="Genomic_DNA"/>
</dbReference>
<feature type="domain" description="Tyrosine specific protein phosphatases" evidence="7">
    <location>
        <begin position="292"/>
        <end position="365"/>
    </location>
</feature>
<dbReference type="PANTHER" id="PTHR19134:SF562">
    <property type="entry name" value="PROTEIN-TYROSINE-PHOSPHATASE"/>
    <property type="match status" value="1"/>
</dbReference>
<dbReference type="InterPro" id="IPR029021">
    <property type="entry name" value="Prot-tyrosine_phosphatase-like"/>
</dbReference>
<name>A0ABD3W306_SINWO</name>
<dbReference type="Gene3D" id="3.90.190.10">
    <property type="entry name" value="Protein tyrosine phosphatase superfamily"/>
    <property type="match status" value="2"/>
</dbReference>
<evidence type="ECO:0000256" key="2">
    <source>
        <dbReference type="ARBA" id="ARBA00013064"/>
    </source>
</evidence>
<comment type="similarity">
    <text evidence="1">Belongs to the protein-tyrosine phosphatase family.</text>
</comment>
<evidence type="ECO:0000259" key="7">
    <source>
        <dbReference type="PROSITE" id="PS50056"/>
    </source>
</evidence>
<proteinExistence type="inferred from homology"/>
<dbReference type="InterPro" id="IPR000242">
    <property type="entry name" value="PTP_cat"/>
</dbReference>
<dbReference type="SMART" id="SM00194">
    <property type="entry name" value="PTPc"/>
    <property type="match status" value="2"/>
</dbReference>
<dbReference type="FunFam" id="3.90.190.10:FF:000102">
    <property type="entry name" value="Receptor-type tyrosine-protein phosphatase"/>
    <property type="match status" value="1"/>
</dbReference>
<evidence type="ECO:0000256" key="3">
    <source>
        <dbReference type="ARBA" id="ARBA00022801"/>
    </source>
</evidence>
<dbReference type="PROSITE" id="PS50056">
    <property type="entry name" value="TYR_PHOSPHATASE_2"/>
    <property type="match status" value="2"/>
</dbReference>
<feature type="domain" description="Tyrosine-protein phosphatase" evidence="6">
    <location>
        <begin position="111"/>
        <end position="374"/>
    </location>
</feature>
<reference evidence="8 9" key="1">
    <citation type="submission" date="2024-11" db="EMBL/GenBank/DDBJ databases">
        <title>Chromosome-level genome assembly of the freshwater bivalve Anodonta woodiana.</title>
        <authorList>
            <person name="Chen X."/>
        </authorList>
    </citation>
    <scope>NUCLEOTIDE SEQUENCE [LARGE SCALE GENOMIC DNA]</scope>
    <source>
        <strain evidence="8">MN2024</strain>
        <tissue evidence="8">Gills</tissue>
    </source>
</reference>
<dbReference type="PROSITE" id="PS00383">
    <property type="entry name" value="TYR_PHOSPHATASE_1"/>
    <property type="match status" value="2"/>
</dbReference>
<dbReference type="Pfam" id="PF00102">
    <property type="entry name" value="Y_phosphatase"/>
    <property type="match status" value="2"/>
</dbReference>
<comment type="caution">
    <text evidence="8">The sequence shown here is derived from an EMBL/GenBank/DDBJ whole genome shotgun (WGS) entry which is preliminary data.</text>
</comment>
<dbReference type="SUPFAM" id="SSF52799">
    <property type="entry name" value="(Phosphotyrosine protein) phosphatases II"/>
    <property type="match status" value="2"/>
</dbReference>
<comment type="catalytic activity">
    <reaction evidence="5">
        <text>O-phospho-L-tyrosyl-[protein] + H2O = L-tyrosyl-[protein] + phosphate</text>
        <dbReference type="Rhea" id="RHEA:10684"/>
        <dbReference type="Rhea" id="RHEA-COMP:10136"/>
        <dbReference type="Rhea" id="RHEA-COMP:20101"/>
        <dbReference type="ChEBI" id="CHEBI:15377"/>
        <dbReference type="ChEBI" id="CHEBI:43474"/>
        <dbReference type="ChEBI" id="CHEBI:46858"/>
        <dbReference type="ChEBI" id="CHEBI:61978"/>
        <dbReference type="EC" id="3.1.3.48"/>
    </reaction>
</comment>
<dbReference type="GO" id="GO:0004725">
    <property type="term" value="F:protein tyrosine phosphatase activity"/>
    <property type="evidence" value="ECO:0007669"/>
    <property type="project" value="UniProtKB-EC"/>
</dbReference>
<evidence type="ECO:0000256" key="4">
    <source>
        <dbReference type="ARBA" id="ARBA00022912"/>
    </source>
</evidence>
<evidence type="ECO:0000313" key="9">
    <source>
        <dbReference type="Proteomes" id="UP001634394"/>
    </source>
</evidence>
<dbReference type="Proteomes" id="UP001634394">
    <property type="component" value="Unassembled WGS sequence"/>
</dbReference>
<evidence type="ECO:0000256" key="5">
    <source>
        <dbReference type="ARBA" id="ARBA00051722"/>
    </source>
</evidence>
<dbReference type="EC" id="3.1.3.48" evidence="2"/>
<dbReference type="FunFam" id="3.90.190.10:FF:000062">
    <property type="entry name" value="Receptor-type tyrosine-protein phosphatase kappa"/>
    <property type="match status" value="1"/>
</dbReference>
<evidence type="ECO:0000313" key="8">
    <source>
        <dbReference type="EMBL" id="KAL3868051.1"/>
    </source>
</evidence>
<evidence type="ECO:0000256" key="1">
    <source>
        <dbReference type="ARBA" id="ARBA00009580"/>
    </source>
</evidence>
<dbReference type="PROSITE" id="PS50055">
    <property type="entry name" value="TYR_PHOSPHATASE_PTP"/>
    <property type="match status" value="2"/>
</dbReference>
<keyword evidence="3" id="KW-0378">Hydrolase</keyword>
<feature type="domain" description="Tyrosine-protein phosphatase" evidence="6">
    <location>
        <begin position="406"/>
        <end position="663"/>
    </location>
</feature>
<dbReference type="InterPro" id="IPR016130">
    <property type="entry name" value="Tyr_Pase_AS"/>
</dbReference>
<accession>A0ABD3W306</accession>
<organism evidence="8 9">
    <name type="scientific">Sinanodonta woodiana</name>
    <name type="common">Chinese pond mussel</name>
    <name type="synonym">Anodonta woodiana</name>
    <dbReference type="NCBI Taxonomy" id="1069815"/>
    <lineage>
        <taxon>Eukaryota</taxon>
        <taxon>Metazoa</taxon>
        <taxon>Spiralia</taxon>
        <taxon>Lophotrochozoa</taxon>
        <taxon>Mollusca</taxon>
        <taxon>Bivalvia</taxon>
        <taxon>Autobranchia</taxon>
        <taxon>Heteroconchia</taxon>
        <taxon>Palaeoheterodonta</taxon>
        <taxon>Unionida</taxon>
        <taxon>Unionoidea</taxon>
        <taxon>Unionidae</taxon>
        <taxon>Unioninae</taxon>
        <taxon>Sinanodonta</taxon>
    </lineage>
</organism>
<dbReference type="PANTHER" id="PTHR19134">
    <property type="entry name" value="RECEPTOR-TYPE TYROSINE-PROTEIN PHOSPHATASE"/>
    <property type="match status" value="1"/>
</dbReference>
<keyword evidence="9" id="KW-1185">Reference proteome</keyword>
<dbReference type="InterPro" id="IPR003595">
    <property type="entry name" value="Tyr_Pase_cat"/>
</dbReference>
<dbReference type="InterPro" id="IPR050348">
    <property type="entry name" value="Protein-Tyr_Phosphatase"/>
</dbReference>